<dbReference type="AlphaFoldDB" id="A0A562I1Y6"/>
<dbReference type="EMBL" id="VLKG01000006">
    <property type="protein sequence ID" value="TWH65051.1"/>
    <property type="molecule type" value="Genomic_DNA"/>
</dbReference>
<reference evidence="1 2" key="1">
    <citation type="submission" date="2019-07" db="EMBL/GenBank/DDBJ databases">
        <title>Genomic Encyclopedia of Type Strains, Phase I: the one thousand microbial genomes (KMG-I) project.</title>
        <authorList>
            <person name="Kyrpides N."/>
        </authorList>
    </citation>
    <scope>NUCLEOTIDE SEQUENCE [LARGE SCALE GENOMIC DNA]</scope>
    <source>
        <strain evidence="1 2">DSM 375</strain>
    </source>
</reference>
<protein>
    <submittedName>
        <fullName evidence="1">Uncharacterized protein</fullName>
    </submittedName>
</protein>
<evidence type="ECO:0000313" key="1">
    <source>
        <dbReference type="EMBL" id="TWH65051.1"/>
    </source>
</evidence>
<accession>A0A562I1Y6</accession>
<keyword evidence="2" id="KW-1185">Reference proteome</keyword>
<organism evidence="1 2">
    <name type="scientific">Azomonas agilis</name>
    <dbReference type="NCBI Taxonomy" id="116849"/>
    <lineage>
        <taxon>Bacteria</taxon>
        <taxon>Pseudomonadati</taxon>
        <taxon>Pseudomonadota</taxon>
        <taxon>Gammaproteobacteria</taxon>
        <taxon>Pseudomonadales</taxon>
        <taxon>Pseudomonadaceae</taxon>
        <taxon>Azomonas</taxon>
    </lineage>
</organism>
<sequence>MPAQTQSPSQESYLEKMSKISGDLQLGLINQEEAQQRMAALHGGAAL</sequence>
<gene>
    <name evidence="1" type="ORF">LX59_01995</name>
</gene>
<proteinExistence type="predicted"/>
<dbReference type="Proteomes" id="UP000319627">
    <property type="component" value="Unassembled WGS sequence"/>
</dbReference>
<dbReference type="RefSeq" id="WP_170234362.1">
    <property type="nucleotide sequence ID" value="NZ_VLKG01000006.1"/>
</dbReference>
<comment type="caution">
    <text evidence="1">The sequence shown here is derived from an EMBL/GenBank/DDBJ whole genome shotgun (WGS) entry which is preliminary data.</text>
</comment>
<name>A0A562I1Y6_9GAMM</name>
<evidence type="ECO:0000313" key="2">
    <source>
        <dbReference type="Proteomes" id="UP000319627"/>
    </source>
</evidence>